<dbReference type="RefSeq" id="WP_159525934.1">
    <property type="nucleotide sequence ID" value="NZ_WUUU01000040.1"/>
</dbReference>
<dbReference type="Gene3D" id="1.10.10.10">
    <property type="entry name" value="Winged helix-like DNA-binding domain superfamily/Winged helix DNA-binding domain"/>
    <property type="match status" value="1"/>
</dbReference>
<dbReference type="SUPFAM" id="SSF46785">
    <property type="entry name" value="Winged helix' DNA-binding domain"/>
    <property type="match status" value="1"/>
</dbReference>
<feature type="domain" description="HVO-A0261-like N-terminal" evidence="2">
    <location>
        <begin position="11"/>
        <end position="94"/>
    </location>
</feature>
<comment type="caution">
    <text evidence="3">The sequence shown here is derived from an EMBL/GenBank/DDBJ whole genome shotgun (WGS) entry which is preliminary data.</text>
</comment>
<protein>
    <submittedName>
        <fullName evidence="3">MarR family transcriptional regulator</fullName>
    </submittedName>
</protein>
<dbReference type="InterPro" id="IPR036390">
    <property type="entry name" value="WH_DNA-bd_sf"/>
</dbReference>
<dbReference type="Pfam" id="PF25213">
    <property type="entry name" value="HVO_A0261_N"/>
    <property type="match status" value="1"/>
</dbReference>
<dbReference type="InterPro" id="IPR057527">
    <property type="entry name" value="HVO_A0261-like_N"/>
</dbReference>
<evidence type="ECO:0000313" key="3">
    <source>
        <dbReference type="EMBL" id="MXR20384.1"/>
    </source>
</evidence>
<dbReference type="Pfam" id="PF08350">
    <property type="entry name" value="FilR1_middle"/>
    <property type="match status" value="1"/>
</dbReference>
<evidence type="ECO:0000259" key="1">
    <source>
        <dbReference type="Pfam" id="PF08350"/>
    </source>
</evidence>
<keyword evidence="4" id="KW-1185">Reference proteome</keyword>
<dbReference type="AlphaFoldDB" id="A0A6B0SF44"/>
<gene>
    <name evidence="3" type="ORF">GRX66_07105</name>
</gene>
<feature type="domain" description="Methanogenesis regulatory protein FilR1 middle" evidence="1">
    <location>
        <begin position="128"/>
        <end position="257"/>
    </location>
</feature>
<proteinExistence type="predicted"/>
<organism evidence="3 4">
    <name type="scientific">Halobacterium bonnevillei</name>
    <dbReference type="NCBI Taxonomy" id="2692200"/>
    <lineage>
        <taxon>Archaea</taxon>
        <taxon>Methanobacteriati</taxon>
        <taxon>Methanobacteriota</taxon>
        <taxon>Stenosarchaea group</taxon>
        <taxon>Halobacteria</taxon>
        <taxon>Halobacteriales</taxon>
        <taxon>Halobacteriaceae</taxon>
        <taxon>Halobacterium</taxon>
    </lineage>
</organism>
<sequence length="269" mass="30511">MPPQAKGAPIDDISYLARSEHRVPTLVALTARPRSRSELWEMAGVSKSTIRRTLTEFEERGWIRKEGYKYEATQLGSYVASAMLDVVERVETEQELRNVWDWLPGEDNDFTIEMCSEAVVTVADADDPYRPVNRFVSLVEQTDRFRFVGLDVAMLEPCKEELCQQIIDGMHAECINPPRVAEYIRSTCPELFSEALASGNLTIHLHDDLPSYGVSILDQRVAISGYDPDSVTVRVLVDTDSPDAREWAESTYDTYRRETPTVPVETDEE</sequence>
<dbReference type="EMBL" id="WUUU01000040">
    <property type="protein sequence ID" value="MXR20384.1"/>
    <property type="molecule type" value="Genomic_DNA"/>
</dbReference>
<dbReference type="Proteomes" id="UP000471521">
    <property type="component" value="Unassembled WGS sequence"/>
</dbReference>
<evidence type="ECO:0000259" key="2">
    <source>
        <dbReference type="Pfam" id="PF25213"/>
    </source>
</evidence>
<accession>A0A6B0SF44</accession>
<dbReference type="InterPro" id="IPR036388">
    <property type="entry name" value="WH-like_DNA-bd_sf"/>
</dbReference>
<dbReference type="InterPro" id="IPR013561">
    <property type="entry name" value="FilR1_middle_dom"/>
</dbReference>
<evidence type="ECO:0000313" key="4">
    <source>
        <dbReference type="Proteomes" id="UP000471521"/>
    </source>
</evidence>
<dbReference type="OrthoDB" id="330490at2157"/>
<reference evidence="3 4" key="1">
    <citation type="submission" date="2019-12" db="EMBL/GenBank/DDBJ databases">
        <title>Isolation and characterization of three novel carbon monoxide-oxidizing members of Halobacteria from salione crusts and soils.</title>
        <authorList>
            <person name="Myers M.R."/>
            <person name="King G.M."/>
        </authorList>
    </citation>
    <scope>NUCLEOTIDE SEQUENCE [LARGE SCALE GENOMIC DNA]</scope>
    <source>
        <strain evidence="3 4">PCN9</strain>
    </source>
</reference>
<name>A0A6B0SF44_9EURY</name>